<dbReference type="Pfam" id="PF01507">
    <property type="entry name" value="PAPS_reduct"/>
    <property type="match status" value="1"/>
</dbReference>
<keyword evidence="4 12" id="KW-0808">Transferase</keyword>
<name>A0A7H1MYP5_9PROT</name>
<dbReference type="InterPro" id="IPR002500">
    <property type="entry name" value="PAPS_reduct_dom"/>
</dbReference>
<dbReference type="InterPro" id="IPR014729">
    <property type="entry name" value="Rossmann-like_a/b/a_fold"/>
</dbReference>
<evidence type="ECO:0000256" key="7">
    <source>
        <dbReference type="ARBA" id="ARBA00022840"/>
    </source>
</evidence>
<keyword evidence="6" id="KW-0547">Nucleotide-binding</keyword>
<dbReference type="NCBIfam" id="NF003587">
    <property type="entry name" value="PRK05253.1"/>
    <property type="match status" value="1"/>
</dbReference>
<dbReference type="GO" id="GO:0004781">
    <property type="term" value="F:sulfate adenylyltransferase (ATP) activity"/>
    <property type="evidence" value="ECO:0007669"/>
    <property type="project" value="UniProtKB-EC"/>
</dbReference>
<dbReference type="GO" id="GO:0000103">
    <property type="term" value="P:sulfate assimilation"/>
    <property type="evidence" value="ECO:0007669"/>
    <property type="project" value="InterPro"/>
</dbReference>
<evidence type="ECO:0000256" key="5">
    <source>
        <dbReference type="ARBA" id="ARBA00022695"/>
    </source>
</evidence>
<evidence type="ECO:0000256" key="8">
    <source>
        <dbReference type="ARBA" id="ARBA00030256"/>
    </source>
</evidence>
<keyword evidence="5 12" id="KW-0548">Nucleotidyltransferase</keyword>
<evidence type="ECO:0000259" key="11">
    <source>
        <dbReference type="Pfam" id="PF01507"/>
    </source>
</evidence>
<evidence type="ECO:0000256" key="10">
    <source>
        <dbReference type="ARBA" id="ARBA00049370"/>
    </source>
</evidence>
<evidence type="ECO:0000256" key="3">
    <source>
        <dbReference type="ARBA" id="ARBA00022004"/>
    </source>
</evidence>
<dbReference type="InterPro" id="IPR011784">
    <property type="entry name" value="SO4_adenylTrfase_ssu"/>
</dbReference>
<feature type="domain" description="Phosphoadenosine phosphosulphate reductase" evidence="11">
    <location>
        <begin position="25"/>
        <end position="217"/>
    </location>
</feature>
<evidence type="ECO:0000313" key="12">
    <source>
        <dbReference type="EMBL" id="QNT68581.1"/>
    </source>
</evidence>
<evidence type="ECO:0000313" key="13">
    <source>
        <dbReference type="Proteomes" id="UP000516369"/>
    </source>
</evidence>
<comment type="similarity">
    <text evidence="1">Belongs to the PAPS reductase family. CysD subfamily.</text>
</comment>
<protein>
    <recommendedName>
        <fullName evidence="3">Sulfate adenylyltransferase subunit 2</fullName>
        <ecNumber evidence="2">2.7.7.4</ecNumber>
    </recommendedName>
    <alternativeName>
        <fullName evidence="8">ATP-sulfurylase small subunit</fullName>
    </alternativeName>
    <alternativeName>
        <fullName evidence="9">Sulfate adenylate transferase</fullName>
    </alternativeName>
</protein>
<comment type="catalytic activity">
    <reaction evidence="10">
        <text>sulfate + ATP + H(+) = adenosine 5'-phosphosulfate + diphosphate</text>
        <dbReference type="Rhea" id="RHEA:18133"/>
        <dbReference type="ChEBI" id="CHEBI:15378"/>
        <dbReference type="ChEBI" id="CHEBI:16189"/>
        <dbReference type="ChEBI" id="CHEBI:30616"/>
        <dbReference type="ChEBI" id="CHEBI:33019"/>
        <dbReference type="ChEBI" id="CHEBI:58243"/>
        <dbReference type="EC" id="2.7.7.4"/>
    </reaction>
</comment>
<organism evidence="12 13">
    <name type="scientific">Defluviicoccus vanus</name>
    <dbReference type="NCBI Taxonomy" id="111831"/>
    <lineage>
        <taxon>Bacteria</taxon>
        <taxon>Pseudomonadati</taxon>
        <taxon>Pseudomonadota</taxon>
        <taxon>Alphaproteobacteria</taxon>
        <taxon>Rhodospirillales</taxon>
        <taxon>Rhodospirillaceae</taxon>
        <taxon>Defluviicoccus</taxon>
    </lineage>
</organism>
<dbReference type="EC" id="2.7.7.4" evidence="2"/>
<dbReference type="PANTHER" id="PTHR43196">
    <property type="entry name" value="SULFATE ADENYLYLTRANSFERASE SUBUNIT 2"/>
    <property type="match status" value="1"/>
</dbReference>
<sequence>MDHLDVLESKSIYIIREAFNRIDKLAMLWSIGKDSNVMLWCARKAFFGHIPFPLLNIDTEKKFAEVYEFRDRITKEWNLDVRIGGCPPVEEMDQSLPPAARSAARKTAGLKRLIAEGSYTGLIAGIRRDEEGTRAKERVFSPRSETNTWNFRDQPPEFWDQFNTEFAPGTHVRVHPLLHWTEMDIWLYTRRENIPLVPLYFAKDGKRYRSLGDQDITFPVDSNADTIDAIIEELKYSKVAERAGRAMDHEAEDSFERLRADGYL</sequence>
<dbReference type="Proteomes" id="UP000516369">
    <property type="component" value="Chromosome"/>
</dbReference>
<dbReference type="PANTHER" id="PTHR43196:SF1">
    <property type="entry name" value="SULFATE ADENYLYLTRANSFERASE SUBUNIT 2"/>
    <property type="match status" value="1"/>
</dbReference>
<gene>
    <name evidence="12" type="ORF">HQ394_03365</name>
</gene>
<keyword evidence="7" id="KW-0067">ATP-binding</keyword>
<dbReference type="InterPro" id="IPR050128">
    <property type="entry name" value="Sulfate_adenylyltrnsfr_sub2"/>
</dbReference>
<evidence type="ECO:0000256" key="1">
    <source>
        <dbReference type="ARBA" id="ARBA00008885"/>
    </source>
</evidence>
<dbReference type="GO" id="GO:0005524">
    <property type="term" value="F:ATP binding"/>
    <property type="evidence" value="ECO:0007669"/>
    <property type="project" value="UniProtKB-KW"/>
</dbReference>
<keyword evidence="13" id="KW-1185">Reference proteome</keyword>
<dbReference type="Gene3D" id="3.40.50.620">
    <property type="entry name" value="HUPs"/>
    <property type="match status" value="1"/>
</dbReference>
<dbReference type="PIRSF" id="PIRSF002936">
    <property type="entry name" value="CysDAde_trans"/>
    <property type="match status" value="1"/>
</dbReference>
<proteinExistence type="inferred from homology"/>
<evidence type="ECO:0000256" key="4">
    <source>
        <dbReference type="ARBA" id="ARBA00022679"/>
    </source>
</evidence>
<dbReference type="RefSeq" id="WP_190262020.1">
    <property type="nucleotide sequence ID" value="NZ_CP053923.1"/>
</dbReference>
<evidence type="ECO:0000256" key="2">
    <source>
        <dbReference type="ARBA" id="ARBA00012391"/>
    </source>
</evidence>
<dbReference type="EMBL" id="CP053923">
    <property type="protein sequence ID" value="QNT68581.1"/>
    <property type="molecule type" value="Genomic_DNA"/>
</dbReference>
<evidence type="ECO:0000256" key="9">
    <source>
        <dbReference type="ARBA" id="ARBA00031812"/>
    </source>
</evidence>
<reference evidence="12 13" key="1">
    <citation type="submission" date="2020-05" db="EMBL/GenBank/DDBJ databases">
        <title>Complete closed genome sequence of Defluviicoccus vanus.</title>
        <authorList>
            <person name="Bessarab I."/>
            <person name="Arumugam K."/>
            <person name="Maszenan A.M."/>
            <person name="Seviour R.J."/>
            <person name="Williams R.B."/>
        </authorList>
    </citation>
    <scope>NUCLEOTIDE SEQUENCE [LARGE SCALE GENOMIC DNA]</scope>
    <source>
        <strain evidence="12 13">Ben 114</strain>
    </source>
</reference>
<dbReference type="KEGG" id="dvn:HQ394_03365"/>
<evidence type="ECO:0000256" key="6">
    <source>
        <dbReference type="ARBA" id="ARBA00022741"/>
    </source>
</evidence>
<accession>A0A7H1MYP5</accession>
<dbReference type="AlphaFoldDB" id="A0A7H1MYP5"/>
<dbReference type="SUPFAM" id="SSF52402">
    <property type="entry name" value="Adenine nucleotide alpha hydrolases-like"/>
    <property type="match status" value="1"/>
</dbReference>